<dbReference type="Gene3D" id="3.40.50.720">
    <property type="entry name" value="NAD(P)-binding Rossmann-like Domain"/>
    <property type="match status" value="1"/>
</dbReference>
<dbReference type="InterPro" id="IPR036291">
    <property type="entry name" value="NAD(P)-bd_dom_sf"/>
</dbReference>
<dbReference type="InterPro" id="IPR051606">
    <property type="entry name" value="Polyketide_Oxido-like"/>
</dbReference>
<comment type="caution">
    <text evidence="2">The sequence shown here is derived from an EMBL/GenBank/DDBJ whole genome shotgun (WGS) entry which is preliminary data.</text>
</comment>
<dbReference type="SUPFAM" id="SSF51735">
    <property type="entry name" value="NAD(P)-binding Rossmann-fold domains"/>
    <property type="match status" value="1"/>
</dbReference>
<dbReference type="InterPro" id="IPR016040">
    <property type="entry name" value="NAD(P)-bd_dom"/>
</dbReference>
<dbReference type="PANTHER" id="PTHR43355:SF2">
    <property type="entry name" value="FLAVIN REDUCTASE (NADPH)"/>
    <property type="match status" value="1"/>
</dbReference>
<gene>
    <name evidence="2" type="ORF">B4N89_17770</name>
</gene>
<dbReference type="AlphaFoldDB" id="A0A1T3P096"/>
<proteinExistence type="predicted"/>
<keyword evidence="3" id="KW-1185">Reference proteome</keyword>
<protein>
    <submittedName>
        <fullName evidence="2">3-beta hydroxysteroid dehydrogenase</fullName>
    </submittedName>
</protein>
<dbReference type="EMBL" id="MWQN01000001">
    <property type="protein sequence ID" value="OPC82539.1"/>
    <property type="molecule type" value="Genomic_DNA"/>
</dbReference>
<dbReference type="GO" id="GO:0016646">
    <property type="term" value="F:oxidoreductase activity, acting on the CH-NH group of donors, NAD or NADP as acceptor"/>
    <property type="evidence" value="ECO:0007669"/>
    <property type="project" value="TreeGrafter"/>
</dbReference>
<feature type="domain" description="NAD(P)-binding" evidence="1">
    <location>
        <begin position="8"/>
        <end position="206"/>
    </location>
</feature>
<organism evidence="2 3">
    <name type="scientific">Embleya scabrispora</name>
    <dbReference type="NCBI Taxonomy" id="159449"/>
    <lineage>
        <taxon>Bacteria</taxon>
        <taxon>Bacillati</taxon>
        <taxon>Actinomycetota</taxon>
        <taxon>Actinomycetes</taxon>
        <taxon>Kitasatosporales</taxon>
        <taxon>Streptomycetaceae</taxon>
        <taxon>Embleya</taxon>
    </lineage>
</organism>
<name>A0A1T3P096_9ACTN</name>
<dbReference type="CDD" id="cd05244">
    <property type="entry name" value="BVR-B_like_SDR_a"/>
    <property type="match status" value="1"/>
</dbReference>
<accession>A0A1T3P096</accession>
<evidence type="ECO:0000259" key="1">
    <source>
        <dbReference type="Pfam" id="PF13460"/>
    </source>
</evidence>
<evidence type="ECO:0000313" key="3">
    <source>
        <dbReference type="Proteomes" id="UP000190037"/>
    </source>
</evidence>
<dbReference type="Pfam" id="PF13460">
    <property type="entry name" value="NAD_binding_10"/>
    <property type="match status" value="1"/>
</dbReference>
<dbReference type="PANTHER" id="PTHR43355">
    <property type="entry name" value="FLAVIN REDUCTASE (NADPH)"/>
    <property type="match status" value="1"/>
</dbReference>
<dbReference type="OrthoDB" id="3191258at2"/>
<reference evidence="2 3" key="1">
    <citation type="submission" date="2017-03" db="EMBL/GenBank/DDBJ databases">
        <title>Draft genome sequence of Streptomyces scabrisporus NF3, endophyte isolated from Amphipterygium adstringens.</title>
        <authorList>
            <person name="Vazquez M."/>
            <person name="Ceapa C.D."/>
            <person name="Rodriguez Luna D."/>
            <person name="Sanchez Esquivel S."/>
        </authorList>
    </citation>
    <scope>NUCLEOTIDE SEQUENCE [LARGE SCALE GENOMIC DNA]</scope>
    <source>
        <strain evidence="2 3">NF3</strain>
    </source>
</reference>
<dbReference type="RefSeq" id="WP_078976804.1">
    <property type="nucleotide sequence ID" value="NZ_MWQN01000001.1"/>
</dbReference>
<dbReference type="Proteomes" id="UP000190037">
    <property type="component" value="Unassembled WGS sequence"/>
</dbReference>
<dbReference type="STRING" id="159449.B4N89_17770"/>
<evidence type="ECO:0000313" key="2">
    <source>
        <dbReference type="EMBL" id="OPC82539.1"/>
    </source>
</evidence>
<sequence length="221" mass="22613">MARIALFGANGGIGVHILREALGRGHHVTAVVRDPARLAGEEHERLTVVTGDATDPASAASVAAGHDALVSAIGGGYVDGAAHAALVVAAAKSLTEGLRSLGDAAPALGLFVVGGAGSLRTPDGGRVWDAEGIPELAVQVMRGQGAALDHYRTVTDVTWTYLSPAADIGPGERTGSYRTGRDDLVVDADGVSRISVADYAVALLDEIETPQHTGERFTVAY</sequence>